<dbReference type="GO" id="GO:0008139">
    <property type="term" value="F:nuclear localization sequence binding"/>
    <property type="evidence" value="ECO:0007669"/>
    <property type="project" value="TreeGrafter"/>
</dbReference>
<feature type="region of interest" description="Disordered" evidence="1">
    <location>
        <begin position="1555"/>
        <end position="1596"/>
    </location>
</feature>
<evidence type="ECO:0000313" key="2">
    <source>
        <dbReference type="EMBL" id="CAK1547226.1"/>
    </source>
</evidence>
<dbReference type="Gene3D" id="2.130.10.10">
    <property type="entry name" value="YVTN repeat-like/Quinoprotein amine dehydrogenase"/>
    <property type="match status" value="1"/>
</dbReference>
<dbReference type="InterPro" id="IPR026054">
    <property type="entry name" value="Nucleoporin"/>
</dbReference>
<dbReference type="InterPro" id="IPR015943">
    <property type="entry name" value="WD40/YVTN_repeat-like_dom_sf"/>
</dbReference>
<evidence type="ECO:0000256" key="1">
    <source>
        <dbReference type="SAM" id="MobiDB-lite"/>
    </source>
</evidence>
<comment type="caution">
    <text evidence="2">The sequence shown here is derived from an EMBL/GenBank/DDBJ whole genome shotgun (WGS) entry which is preliminary data.</text>
</comment>
<dbReference type="PANTHER" id="PTHR23193">
    <property type="entry name" value="NUCLEAR PORE COMPLEX PROTEIN NUP"/>
    <property type="match status" value="1"/>
</dbReference>
<feature type="region of interest" description="Disordered" evidence="1">
    <location>
        <begin position="1017"/>
        <end position="1042"/>
    </location>
</feature>
<dbReference type="GO" id="GO:0017056">
    <property type="term" value="F:structural constituent of nuclear pore"/>
    <property type="evidence" value="ECO:0007669"/>
    <property type="project" value="TreeGrafter"/>
</dbReference>
<dbReference type="GO" id="GO:0006405">
    <property type="term" value="P:RNA export from nucleus"/>
    <property type="evidence" value="ECO:0007669"/>
    <property type="project" value="TreeGrafter"/>
</dbReference>
<sequence length="1708" mass="183413">MEVQFGPNAVDDPNLLYKLQRKVKVFNTSNSLPNRGYNLLSTSTKYGIVFVASPHGVLSVYNIKELIDPECETRHISINLQVEPTHIAVNCDHEWLAVVGGQMLFVYKVCDFQNPNVGPAITIRCEVNPSTYLSALQWNPCIPDTIALVYFDGTLVICQVNTMQKKQIQSLARCLCWSPKGKQLVTGNADGTLCQYKPDLSPMKSVAAPNLFEGAPVEALAIHWISTFQFAVVFRNASNSSRPAVTIVNTPKGGTPNCLNYEDICYSLGSNRPWFYYLQGLAQWNLIMTASSNSMEIATLGSKDGLNWVQWCQSDEARPELPLTNKTQENYPVGLCIDTCAAHQLPWGENELLPPMPILLVVSHTGLLTIFNIVNLDKTCAQICTSIQALQLPEAAFTSDVPSDMPPQPQETAPTQTTVVQQPQSVLQQPQPVLQQPQPVLQQPQPISQQSQQAQATVQQSLSFAQQPLQQHAPKAELTSLFSGSQLTASLLSTPKQPTPQMPTPTPEQIATKALTVAEIEKSKAEAMALKSAQEKANKARVEQELKSMLIKEVNEFQQELYKFRVMISKNQIKIQQQIESVEPNLDLHSLDSEQLKKECKLEELRESVVQLKLDLIRAYAVVAESKTHAETKEYFEWNQTDPLTVKRFTSIKKLAYYVQNQLDQAQKELNYKWDEMIHKTEYGKPGQRMIRPILDDVYQPLVKQQEILGRQQAVLRTLKNTLNECNSTPMFKSTSLLRSTPFKNKDPLSKLTKNILNMSIEPQNNKDKELSSQKLDSLRDMLSNHRPKKIKPVSVELRQHLEAMRQKYEKAVKDRAEKRDIEKQTELYKQEQINLDVERVKAEKQELARITEIVAKEQKIIEAHKQKQVEMAMQKLKTELPVPAPQVNAFVKTEPKSAIKEQPISIPSFSLGNSTSLPKPAFASVSRNLFNEGVKPESSKAQSLQSPIQSLKIDAKQSSLQDHLQKEIDNMIPKVCSPIVFSGKQMEGTPKETTNAPGAVSSSNPIGEISSMFSKYTQSTTKPQVKPSATSDETGEMESSTVPIKPLGQTAKENKPLQNIFSLKTSTPLTNVQNVPDVLKGNQIFAKAESKPKEELEKPKENVPQTTEIKITPVKKDEPKPISVQSISSPSSAPAQPVFVVDLKKPSEIKIEKSLPASFFNSTSTSFATSIQVTTAAEVTATITPKTSVTTSNVVTSKEAPKADIDVEKTNTQMKPVAFVTSEIKNTPVSSAALQTTEEPTSPNAKTVFSGASKSLFSSPSAPDAKPLFGSSSVTITSSTQATPTTPPEFATSTYGHSVSSPTTPQDLTTPTTASPFGSAQSVFSAANKTVFGAATTSTQSIFGTATQAPTFGGSAFSSSQSVFGSSSTPSSVFGTAAQSAFGPTTQAPFGASTTQSVFGAPSTTPSGFGSSSPASVFGSATSQQNPFGQTVFGSATSTSVFGSTGTTPSSVFGTTTTSQSGSLFGDGGANLFASASISTTGSSTPSGSLFRASPGCVFGAKSTFSGSNPTAASIFGGGASLEQKPAANFWGSSTNSSGFGSSAFGQPATTQGSVFGSTGGSFSQPSGEQPFGTPQKSVFGSPQQQTAPAFGGSPVFGSKPVFGSSPSFGGSAFGGVNKSPSSGFGSSATFGGGATFGGSGFGNTSPSQAFGAAASGFGSPTQSNSTFENLANQNTLTFGNLAHQSSQPAAPAPSFNTSPSFTGWRG</sequence>
<dbReference type="CDD" id="cd22249">
    <property type="entry name" value="UDM1_RNF168_RNF169-like"/>
    <property type="match status" value="1"/>
</dbReference>
<name>A0AAV1JF59_9NEOP</name>
<dbReference type="GO" id="GO:0006606">
    <property type="term" value="P:protein import into nucleus"/>
    <property type="evidence" value="ECO:0007669"/>
    <property type="project" value="TreeGrafter"/>
</dbReference>
<feature type="compositionally biased region" description="Polar residues" evidence="1">
    <location>
        <begin position="1697"/>
        <end position="1708"/>
    </location>
</feature>
<dbReference type="SUPFAM" id="SSF117289">
    <property type="entry name" value="Nucleoporin domain"/>
    <property type="match status" value="1"/>
</dbReference>
<feature type="compositionally biased region" description="Low complexity" evidence="1">
    <location>
        <begin position="410"/>
        <end position="454"/>
    </location>
</feature>
<feature type="compositionally biased region" description="Polar residues" evidence="1">
    <location>
        <begin position="1663"/>
        <end position="1673"/>
    </location>
</feature>
<feature type="region of interest" description="Disordered" evidence="1">
    <location>
        <begin position="1681"/>
        <end position="1708"/>
    </location>
</feature>
<feature type="region of interest" description="Disordered" evidence="1">
    <location>
        <begin position="1654"/>
        <end position="1673"/>
    </location>
</feature>
<feature type="compositionally biased region" description="Polar residues" evidence="1">
    <location>
        <begin position="1292"/>
        <end position="1302"/>
    </location>
</feature>
<feature type="region of interest" description="Disordered" evidence="1">
    <location>
        <begin position="1386"/>
        <end position="1422"/>
    </location>
</feature>
<organism evidence="2 3">
    <name type="scientific">Leptosia nina</name>
    <dbReference type="NCBI Taxonomy" id="320188"/>
    <lineage>
        <taxon>Eukaryota</taxon>
        <taxon>Metazoa</taxon>
        <taxon>Ecdysozoa</taxon>
        <taxon>Arthropoda</taxon>
        <taxon>Hexapoda</taxon>
        <taxon>Insecta</taxon>
        <taxon>Pterygota</taxon>
        <taxon>Neoptera</taxon>
        <taxon>Endopterygota</taxon>
        <taxon>Lepidoptera</taxon>
        <taxon>Glossata</taxon>
        <taxon>Ditrysia</taxon>
        <taxon>Papilionoidea</taxon>
        <taxon>Pieridae</taxon>
        <taxon>Pierinae</taxon>
        <taxon>Leptosia</taxon>
    </lineage>
</organism>
<protein>
    <recommendedName>
        <fullName evidence="4">Nuclear pore complex protein Nup214</fullName>
    </recommendedName>
</protein>
<evidence type="ECO:0008006" key="4">
    <source>
        <dbReference type="Google" id="ProtNLM"/>
    </source>
</evidence>
<accession>A0AAV1JF59</accession>
<proteinExistence type="predicted"/>
<feature type="compositionally biased region" description="Low complexity" evidence="1">
    <location>
        <begin position="1686"/>
        <end position="1696"/>
    </location>
</feature>
<feature type="compositionally biased region" description="Low complexity" evidence="1">
    <location>
        <begin position="1402"/>
        <end position="1422"/>
    </location>
</feature>
<dbReference type="GO" id="GO:0005643">
    <property type="term" value="C:nuclear pore"/>
    <property type="evidence" value="ECO:0007669"/>
    <property type="project" value="TreeGrafter"/>
</dbReference>
<dbReference type="EMBL" id="CAVLEF010000009">
    <property type="protein sequence ID" value="CAK1547226.1"/>
    <property type="molecule type" value="Genomic_DNA"/>
</dbReference>
<feature type="compositionally biased region" description="Low complexity" evidence="1">
    <location>
        <begin position="1303"/>
        <end position="1314"/>
    </location>
</feature>
<feature type="region of interest" description="Disordered" evidence="1">
    <location>
        <begin position="398"/>
        <end position="454"/>
    </location>
</feature>
<evidence type="ECO:0000313" key="3">
    <source>
        <dbReference type="Proteomes" id="UP001497472"/>
    </source>
</evidence>
<feature type="compositionally biased region" description="Polar residues" evidence="1">
    <location>
        <begin position="1574"/>
        <end position="1589"/>
    </location>
</feature>
<gene>
    <name evidence="2" type="ORF">LNINA_LOCUS6717</name>
</gene>
<feature type="compositionally biased region" description="Polar residues" evidence="1">
    <location>
        <begin position="1386"/>
        <end position="1399"/>
    </location>
</feature>
<feature type="region of interest" description="Disordered" evidence="1">
    <location>
        <begin position="1229"/>
        <end position="1248"/>
    </location>
</feature>
<keyword evidence="3" id="KW-1185">Reference proteome</keyword>
<feature type="compositionally biased region" description="Low complexity" evidence="1">
    <location>
        <begin position="1555"/>
        <end position="1566"/>
    </location>
</feature>
<reference evidence="2 3" key="1">
    <citation type="submission" date="2023-11" db="EMBL/GenBank/DDBJ databases">
        <authorList>
            <person name="Okamura Y."/>
        </authorList>
    </citation>
    <scope>NUCLEOTIDE SEQUENCE [LARGE SCALE GENOMIC DNA]</scope>
</reference>
<dbReference type="PANTHER" id="PTHR23193:SF46">
    <property type="entry name" value="NUCLEAR PORE COMPLEX PROTEIN NUP214"/>
    <property type="match status" value="1"/>
</dbReference>
<feature type="region of interest" description="Disordered" evidence="1">
    <location>
        <begin position="1278"/>
        <end position="1316"/>
    </location>
</feature>
<dbReference type="Proteomes" id="UP001497472">
    <property type="component" value="Unassembled WGS sequence"/>
</dbReference>